<feature type="signal peptide" evidence="1">
    <location>
        <begin position="1"/>
        <end position="24"/>
    </location>
</feature>
<sequence length="175" mass="18302">MSRRRAAALAAALALAGGAQGARAAQPADACAEDAAVLRPAGGGAAARFSVEIADDPAERARGLMGRRAMPADHGMLFVFETPRPVAFWMKDTPLPLDILFIDARGVVTRVHERATPFSETPLPSGGPAAMTLEINAGLARRLGLGPGAQLRHPRLDQTRAAWPCAAPDQARRPG</sequence>
<reference evidence="2 3" key="1">
    <citation type="submission" date="2016-12" db="EMBL/GenBank/DDBJ databases">
        <authorList>
            <person name="Song W.-J."/>
            <person name="Kurnit D.M."/>
        </authorList>
    </citation>
    <scope>NUCLEOTIDE SEQUENCE [LARGE SCALE GENOMIC DNA]</scope>
    <source>
        <strain evidence="2 3">CGMCC 1.10808</strain>
    </source>
</reference>
<dbReference type="RefSeq" id="WP_245728477.1">
    <property type="nucleotide sequence ID" value="NZ_FOHL01000003.1"/>
</dbReference>
<gene>
    <name evidence="2" type="ORF">SAMN05216200_102140</name>
</gene>
<dbReference type="EMBL" id="FRDL01000002">
    <property type="protein sequence ID" value="SHN55536.1"/>
    <property type="molecule type" value="Genomic_DNA"/>
</dbReference>
<protein>
    <recommendedName>
        <fullName evidence="4">DUF192 domain-containing protein</fullName>
    </recommendedName>
</protein>
<dbReference type="STRING" id="1189325.SAMN04488119_103368"/>
<evidence type="ECO:0000256" key="1">
    <source>
        <dbReference type="SAM" id="SignalP"/>
    </source>
</evidence>
<dbReference type="Gene3D" id="2.60.120.1140">
    <property type="entry name" value="Protein of unknown function DUF192"/>
    <property type="match status" value="1"/>
</dbReference>
<evidence type="ECO:0000313" key="3">
    <source>
        <dbReference type="Proteomes" id="UP000184066"/>
    </source>
</evidence>
<dbReference type="InterPro" id="IPR038695">
    <property type="entry name" value="Saro_0823-like_sf"/>
</dbReference>
<dbReference type="PANTHER" id="PTHR37953">
    <property type="entry name" value="UPF0127 PROTEIN MJ1496"/>
    <property type="match status" value="1"/>
</dbReference>
<keyword evidence="3" id="KW-1185">Reference proteome</keyword>
<evidence type="ECO:0000313" key="2">
    <source>
        <dbReference type="EMBL" id="SHN55536.1"/>
    </source>
</evidence>
<keyword evidence="1" id="KW-0732">Signal</keyword>
<dbReference type="InterPro" id="IPR003795">
    <property type="entry name" value="DUF192"/>
</dbReference>
<name>A0A1M7SAN7_9RHOB</name>
<dbReference type="Pfam" id="PF02643">
    <property type="entry name" value="DUF192"/>
    <property type="match status" value="1"/>
</dbReference>
<dbReference type="Proteomes" id="UP000184066">
    <property type="component" value="Unassembled WGS sequence"/>
</dbReference>
<dbReference type="PANTHER" id="PTHR37953:SF1">
    <property type="entry name" value="UPF0127 PROTEIN MJ1496"/>
    <property type="match status" value="1"/>
</dbReference>
<feature type="chain" id="PRO_5009929120" description="DUF192 domain-containing protein" evidence="1">
    <location>
        <begin position="25"/>
        <end position="175"/>
    </location>
</feature>
<evidence type="ECO:0008006" key="4">
    <source>
        <dbReference type="Google" id="ProtNLM"/>
    </source>
</evidence>
<organism evidence="2 3">
    <name type="scientific">Oceanicella actignis</name>
    <dbReference type="NCBI Taxonomy" id="1189325"/>
    <lineage>
        <taxon>Bacteria</taxon>
        <taxon>Pseudomonadati</taxon>
        <taxon>Pseudomonadota</taxon>
        <taxon>Alphaproteobacteria</taxon>
        <taxon>Rhodobacterales</taxon>
        <taxon>Paracoccaceae</taxon>
        <taxon>Oceanicella</taxon>
    </lineage>
</organism>
<proteinExistence type="predicted"/>
<dbReference type="AlphaFoldDB" id="A0A1M7SAN7"/>
<accession>A0A1M7SAN7</accession>